<dbReference type="AlphaFoldDB" id="A0A1F5KJ29"/>
<proteinExistence type="inferred from homology"/>
<evidence type="ECO:0000313" key="3">
    <source>
        <dbReference type="EMBL" id="OGE40946.1"/>
    </source>
</evidence>
<comment type="similarity">
    <text evidence="1">Belongs to the protein kinase superfamily. ADCK protein kinase family.</text>
</comment>
<dbReference type="PANTHER" id="PTHR10566">
    <property type="entry name" value="CHAPERONE-ACTIVITY OF BC1 COMPLEX CABC1 -RELATED"/>
    <property type="match status" value="1"/>
</dbReference>
<feature type="domain" description="Protein kinase" evidence="2">
    <location>
        <begin position="100"/>
        <end position="470"/>
    </location>
</feature>
<evidence type="ECO:0000313" key="4">
    <source>
        <dbReference type="Proteomes" id="UP000177328"/>
    </source>
</evidence>
<dbReference type="Proteomes" id="UP000177328">
    <property type="component" value="Unassembled WGS sequence"/>
</dbReference>
<dbReference type="GO" id="GO:0004672">
    <property type="term" value="F:protein kinase activity"/>
    <property type="evidence" value="ECO:0007669"/>
    <property type="project" value="InterPro"/>
</dbReference>
<dbReference type="GO" id="GO:0005524">
    <property type="term" value="F:ATP binding"/>
    <property type="evidence" value="ECO:0007669"/>
    <property type="project" value="InterPro"/>
</dbReference>
<organism evidence="3 4">
    <name type="scientific">Candidatus Daviesbacteria bacterium RIFCSPHIGHO2_02_FULL_43_12</name>
    <dbReference type="NCBI Taxonomy" id="1797776"/>
    <lineage>
        <taxon>Bacteria</taxon>
        <taxon>Candidatus Daviesiibacteriota</taxon>
    </lineage>
</organism>
<reference evidence="3 4" key="1">
    <citation type="journal article" date="2016" name="Nat. Commun.">
        <title>Thousands of microbial genomes shed light on interconnected biogeochemical processes in an aquifer system.</title>
        <authorList>
            <person name="Anantharaman K."/>
            <person name="Brown C.T."/>
            <person name="Hug L.A."/>
            <person name="Sharon I."/>
            <person name="Castelle C.J."/>
            <person name="Probst A.J."/>
            <person name="Thomas B.C."/>
            <person name="Singh A."/>
            <person name="Wilkins M.J."/>
            <person name="Karaoz U."/>
            <person name="Brodie E.L."/>
            <person name="Williams K.H."/>
            <person name="Hubbard S.S."/>
            <person name="Banfield J.F."/>
        </authorList>
    </citation>
    <scope>NUCLEOTIDE SEQUENCE [LARGE SCALE GENOMIC DNA]</scope>
</reference>
<dbReference type="InterPro" id="IPR050154">
    <property type="entry name" value="UbiB_kinase"/>
</dbReference>
<dbReference type="InterPro" id="IPR011009">
    <property type="entry name" value="Kinase-like_dom_sf"/>
</dbReference>
<dbReference type="Pfam" id="PF03109">
    <property type="entry name" value="ABC1"/>
    <property type="match status" value="1"/>
</dbReference>
<dbReference type="SUPFAM" id="SSF56112">
    <property type="entry name" value="Protein kinase-like (PK-like)"/>
    <property type="match status" value="1"/>
</dbReference>
<evidence type="ECO:0000256" key="1">
    <source>
        <dbReference type="ARBA" id="ARBA00009670"/>
    </source>
</evidence>
<name>A0A1F5KJ29_9BACT</name>
<evidence type="ECO:0000259" key="2">
    <source>
        <dbReference type="PROSITE" id="PS50011"/>
    </source>
</evidence>
<accession>A0A1F5KJ29</accession>
<dbReference type="CDD" id="cd05121">
    <property type="entry name" value="ABC1_ADCK3-like"/>
    <property type="match status" value="1"/>
</dbReference>
<dbReference type="PANTHER" id="PTHR10566:SF113">
    <property type="entry name" value="PROTEIN ACTIVITY OF BC1 COMPLEX KINASE 7, CHLOROPLASTIC"/>
    <property type="match status" value="1"/>
</dbReference>
<sequence length="492" mass="56660">MIRFIYLLGSLLKFAMLLLARNIGLYKSSDPRFLRDFFEDAGGSFIKFGQLLALRVDVLPDEYSEEMLDLLDNVAPFSYQEVREVFLKEIGVPPEEVFKHFEKEPFAAASFGQVHGAKLKNGSVVVVKVMRPGIESDIEIDFVFIQLLALLGDIFYKIKAFKWREFADEFIRWTREEVDYLLEAEKAERMYQNTRGSPTIVVPETNHNLTTRRILVQEYIEGFPLSRIMKGLKDGRLSKEGLQKMGVDIEKIPHIMVTELIRQCFVDKFFHADPHPGNIIILPGNKVGFIDFGIMGESNFHNESSFIHYMECVGRKDFENGVFYFADFSAGDLKQMLFSAFPVTITDIEMQELTSELSKHFAKTVMKIVGGRVEDLHQMKTDYTTLLFEILKAGDHFKIKIPKEATLFIRVLGVAGILGKQLNINFLLTQEIKQFFESHPIDSLIRDPLSTNLFKRLSREKALEKLSAWVTMLYERDPGAYKVVNDYLSRYN</sequence>
<dbReference type="InterPro" id="IPR004147">
    <property type="entry name" value="ABC1_dom"/>
</dbReference>
<dbReference type="PROSITE" id="PS50011">
    <property type="entry name" value="PROTEIN_KINASE_DOM"/>
    <property type="match status" value="1"/>
</dbReference>
<dbReference type="InterPro" id="IPR000719">
    <property type="entry name" value="Prot_kinase_dom"/>
</dbReference>
<comment type="caution">
    <text evidence="3">The sequence shown here is derived from an EMBL/GenBank/DDBJ whole genome shotgun (WGS) entry which is preliminary data.</text>
</comment>
<protein>
    <recommendedName>
        <fullName evidence="2">Protein kinase domain-containing protein</fullName>
    </recommendedName>
</protein>
<dbReference type="EMBL" id="MFDD01000003">
    <property type="protein sequence ID" value="OGE40946.1"/>
    <property type="molecule type" value="Genomic_DNA"/>
</dbReference>
<gene>
    <name evidence="3" type="ORF">A3D25_02820</name>
</gene>